<dbReference type="EMBL" id="JAUTXT010000010">
    <property type="protein sequence ID" value="KAK3676515.1"/>
    <property type="molecule type" value="Genomic_DNA"/>
</dbReference>
<accession>A0AAE1C3G7</accession>
<comment type="caution">
    <text evidence="4">The sequence shown here is derived from an EMBL/GenBank/DDBJ whole genome shotgun (WGS) entry which is preliminary data.</text>
</comment>
<dbReference type="PANTHER" id="PTHR11496">
    <property type="entry name" value="ALCOHOL DEHYDROGENASE"/>
    <property type="match status" value="1"/>
</dbReference>
<dbReference type="AlphaFoldDB" id="A0AAE1C3G7"/>
<dbReference type="InterPro" id="IPR018211">
    <property type="entry name" value="ADH_Fe_CS"/>
</dbReference>
<evidence type="ECO:0008006" key="6">
    <source>
        <dbReference type="Google" id="ProtNLM"/>
    </source>
</evidence>
<gene>
    <name evidence="4" type="ORF">LTR78_003791</name>
</gene>
<dbReference type="InterPro" id="IPR056798">
    <property type="entry name" value="ADH_Fe_C"/>
</dbReference>
<sequence>MTKETFQQFDIAERNDRLAIFDGDFLKDIPQYTNQWNTKKIVLVVSKGLYTAHDYIQQLEKVLHSKIVATKVGVGAHSPYQDVMDIAHLIQQHDADCLISIGSSSYSDACKIGAQLAATLPPKFTTKEMESLIDQQKGSGITKPASIKVILVPTSLSASEWNGSSSCTNESGKKQHFSSGSHRAAAADLILMDPVLASTAPEELWLSSGVRCIDHCVETICNEHCTPDASKDAQAGLASMLKGLLEYKEGEGRDKERLLKGISDCQRGSRQAIKAMIIHRNSFGPSHAIGHQLGSVGHVMHGITSCIMLAPVLKYQAPDRREQQSTVLKVFNETLGWQEKDAADAVTRFVKLLGLPTRLAEVRVTREEDIEKIAEKTMTDIWGGGKPQLSSPQEVMKILDMAR</sequence>
<dbReference type="GO" id="GO:0046872">
    <property type="term" value="F:metal ion binding"/>
    <property type="evidence" value="ECO:0007669"/>
    <property type="project" value="InterPro"/>
</dbReference>
<dbReference type="Gene3D" id="3.40.50.1970">
    <property type="match status" value="1"/>
</dbReference>
<dbReference type="Pfam" id="PF00465">
    <property type="entry name" value="Fe-ADH"/>
    <property type="match status" value="1"/>
</dbReference>
<protein>
    <recommendedName>
        <fullName evidence="6">Alcohol dehydrogenase iron-type/glycerol dehydrogenase GldA domain-containing protein</fullName>
    </recommendedName>
</protein>
<dbReference type="PANTHER" id="PTHR11496:SF107">
    <property type="entry name" value="ALCOHOL DEHYDROGENASE, PUTATIVE (AFU_ORTHOLOGUE AFUA_1G06800)-RELATED"/>
    <property type="match status" value="1"/>
</dbReference>
<proteinExistence type="predicted"/>
<name>A0AAE1C3G7_9PEZI</name>
<dbReference type="GO" id="GO:0005739">
    <property type="term" value="C:mitochondrion"/>
    <property type="evidence" value="ECO:0007669"/>
    <property type="project" value="TreeGrafter"/>
</dbReference>
<dbReference type="Gene3D" id="1.20.1090.10">
    <property type="entry name" value="Dehydroquinate synthase-like - alpha domain"/>
    <property type="match status" value="1"/>
</dbReference>
<dbReference type="InterPro" id="IPR001670">
    <property type="entry name" value="ADH_Fe/GldA"/>
</dbReference>
<evidence type="ECO:0000259" key="2">
    <source>
        <dbReference type="Pfam" id="PF00465"/>
    </source>
</evidence>
<dbReference type="SUPFAM" id="SSF56796">
    <property type="entry name" value="Dehydroquinate synthase-like"/>
    <property type="match status" value="1"/>
</dbReference>
<evidence type="ECO:0000259" key="3">
    <source>
        <dbReference type="Pfam" id="PF25137"/>
    </source>
</evidence>
<evidence type="ECO:0000313" key="5">
    <source>
        <dbReference type="Proteomes" id="UP001274830"/>
    </source>
</evidence>
<dbReference type="InterPro" id="IPR039697">
    <property type="entry name" value="Alcohol_dehydrogenase_Fe"/>
</dbReference>
<dbReference type="CDD" id="cd08192">
    <property type="entry name" value="MAR-like"/>
    <property type="match status" value="1"/>
</dbReference>
<reference evidence="4" key="1">
    <citation type="submission" date="2023-07" db="EMBL/GenBank/DDBJ databases">
        <title>Black Yeasts Isolated from many extreme environments.</title>
        <authorList>
            <person name="Coleine C."/>
            <person name="Stajich J.E."/>
            <person name="Selbmann L."/>
        </authorList>
    </citation>
    <scope>NUCLEOTIDE SEQUENCE</scope>
    <source>
        <strain evidence="4">CCFEE 5485</strain>
    </source>
</reference>
<dbReference type="Pfam" id="PF25137">
    <property type="entry name" value="ADH_Fe_C"/>
    <property type="match status" value="1"/>
</dbReference>
<dbReference type="PROSITE" id="PS00060">
    <property type="entry name" value="ADH_IRON_2"/>
    <property type="match status" value="1"/>
</dbReference>
<organism evidence="4 5">
    <name type="scientific">Recurvomyces mirabilis</name>
    <dbReference type="NCBI Taxonomy" id="574656"/>
    <lineage>
        <taxon>Eukaryota</taxon>
        <taxon>Fungi</taxon>
        <taxon>Dikarya</taxon>
        <taxon>Ascomycota</taxon>
        <taxon>Pezizomycotina</taxon>
        <taxon>Dothideomycetes</taxon>
        <taxon>Dothideomycetidae</taxon>
        <taxon>Mycosphaerellales</taxon>
        <taxon>Teratosphaeriaceae</taxon>
        <taxon>Recurvomyces</taxon>
    </lineage>
</organism>
<evidence type="ECO:0000256" key="1">
    <source>
        <dbReference type="ARBA" id="ARBA00023002"/>
    </source>
</evidence>
<evidence type="ECO:0000313" key="4">
    <source>
        <dbReference type="EMBL" id="KAK3676515.1"/>
    </source>
</evidence>
<feature type="domain" description="Fe-containing alcohol dehydrogenase-like C-terminal" evidence="3">
    <location>
        <begin position="208"/>
        <end position="401"/>
    </location>
</feature>
<dbReference type="Proteomes" id="UP001274830">
    <property type="component" value="Unassembled WGS sequence"/>
</dbReference>
<feature type="domain" description="Alcohol dehydrogenase iron-type/glycerol dehydrogenase GldA" evidence="2">
    <location>
        <begin position="20"/>
        <end position="194"/>
    </location>
</feature>
<keyword evidence="5" id="KW-1185">Reference proteome</keyword>
<dbReference type="GO" id="GO:0004022">
    <property type="term" value="F:alcohol dehydrogenase (NAD+) activity"/>
    <property type="evidence" value="ECO:0007669"/>
    <property type="project" value="TreeGrafter"/>
</dbReference>
<keyword evidence="1" id="KW-0560">Oxidoreductase</keyword>